<feature type="region of interest" description="Disordered" evidence="6">
    <location>
        <begin position="1400"/>
        <end position="1424"/>
    </location>
</feature>
<name>A0A8D0EUI5_STROC</name>
<feature type="domain" description="C2H2-type" evidence="7">
    <location>
        <begin position="186"/>
        <end position="215"/>
    </location>
</feature>
<dbReference type="SMART" id="SM00355">
    <property type="entry name" value="ZnF_C2H2"/>
    <property type="match status" value="2"/>
</dbReference>
<keyword evidence="9" id="KW-1185">Reference proteome</keyword>
<feature type="compositionally biased region" description="Polar residues" evidence="6">
    <location>
        <begin position="646"/>
        <end position="660"/>
    </location>
</feature>
<feature type="region of interest" description="Disordered" evidence="6">
    <location>
        <begin position="212"/>
        <end position="257"/>
    </location>
</feature>
<dbReference type="PANTHER" id="PTHR47166">
    <property type="entry name" value="ZINC FINGER PROTEIN 831"/>
    <property type="match status" value="1"/>
</dbReference>
<dbReference type="InterPro" id="IPR013087">
    <property type="entry name" value="Znf_C2H2_type"/>
</dbReference>
<dbReference type="GO" id="GO:0008270">
    <property type="term" value="F:zinc ion binding"/>
    <property type="evidence" value="ECO:0007669"/>
    <property type="project" value="UniProtKB-KW"/>
</dbReference>
<dbReference type="Ensembl" id="ENSSOCT00000005712.1">
    <property type="protein sequence ID" value="ENSSOCP00000005555.1"/>
    <property type="gene ID" value="ENSSOCG00000004291.1"/>
</dbReference>
<keyword evidence="1" id="KW-0479">Metal-binding</keyword>
<feature type="compositionally biased region" description="Basic and acidic residues" evidence="6">
    <location>
        <begin position="1413"/>
        <end position="1424"/>
    </location>
</feature>
<dbReference type="SUPFAM" id="SSF57667">
    <property type="entry name" value="beta-beta-alpha zinc fingers"/>
    <property type="match status" value="1"/>
</dbReference>
<dbReference type="PROSITE" id="PS00028">
    <property type="entry name" value="ZINC_FINGER_C2H2_1"/>
    <property type="match status" value="2"/>
</dbReference>
<keyword evidence="2" id="KW-0677">Repeat</keyword>
<evidence type="ECO:0000313" key="8">
    <source>
        <dbReference type="Ensembl" id="ENSSOCP00000005555.1"/>
    </source>
</evidence>
<organism evidence="8 9">
    <name type="scientific">Strix occidentalis caurina</name>
    <name type="common">northern spotted owl</name>
    <dbReference type="NCBI Taxonomy" id="311401"/>
    <lineage>
        <taxon>Eukaryota</taxon>
        <taxon>Metazoa</taxon>
        <taxon>Chordata</taxon>
        <taxon>Craniata</taxon>
        <taxon>Vertebrata</taxon>
        <taxon>Euteleostomi</taxon>
        <taxon>Archelosauria</taxon>
        <taxon>Archosauria</taxon>
        <taxon>Dinosauria</taxon>
        <taxon>Saurischia</taxon>
        <taxon>Theropoda</taxon>
        <taxon>Coelurosauria</taxon>
        <taxon>Aves</taxon>
        <taxon>Neognathae</taxon>
        <taxon>Neoaves</taxon>
        <taxon>Telluraves</taxon>
        <taxon>Strigiformes</taxon>
        <taxon>Strigidae</taxon>
        <taxon>Strix</taxon>
    </lineage>
</organism>
<dbReference type="Proteomes" id="UP000694551">
    <property type="component" value="Unplaced"/>
</dbReference>
<dbReference type="InterPro" id="IPR036236">
    <property type="entry name" value="Znf_C2H2_sf"/>
</dbReference>
<keyword evidence="4" id="KW-0862">Zinc</keyword>
<evidence type="ECO:0000256" key="4">
    <source>
        <dbReference type="ARBA" id="ARBA00022833"/>
    </source>
</evidence>
<dbReference type="PANTHER" id="PTHR47166:SF1">
    <property type="entry name" value="ZINC FINGER PROTEIN 831"/>
    <property type="match status" value="1"/>
</dbReference>
<feature type="compositionally biased region" description="Polar residues" evidence="6">
    <location>
        <begin position="678"/>
        <end position="694"/>
    </location>
</feature>
<feature type="region of interest" description="Disordered" evidence="6">
    <location>
        <begin position="629"/>
        <end position="694"/>
    </location>
</feature>
<evidence type="ECO:0000256" key="5">
    <source>
        <dbReference type="PROSITE-ProRule" id="PRU00042"/>
    </source>
</evidence>
<feature type="compositionally biased region" description="Polar residues" evidence="6">
    <location>
        <begin position="791"/>
        <end position="810"/>
    </location>
</feature>
<feature type="compositionally biased region" description="Polar residues" evidence="6">
    <location>
        <begin position="1403"/>
        <end position="1412"/>
    </location>
</feature>
<feature type="compositionally biased region" description="Basic and acidic residues" evidence="6">
    <location>
        <begin position="228"/>
        <end position="245"/>
    </location>
</feature>
<evidence type="ECO:0000313" key="9">
    <source>
        <dbReference type="Proteomes" id="UP000694551"/>
    </source>
</evidence>
<evidence type="ECO:0000256" key="3">
    <source>
        <dbReference type="ARBA" id="ARBA00022771"/>
    </source>
</evidence>
<evidence type="ECO:0000259" key="7">
    <source>
        <dbReference type="PROSITE" id="PS50157"/>
    </source>
</evidence>
<dbReference type="Gene3D" id="3.30.160.60">
    <property type="entry name" value="Classic Zinc Finger"/>
    <property type="match status" value="2"/>
</dbReference>
<feature type="region of interest" description="Disordered" evidence="6">
    <location>
        <begin position="767"/>
        <end position="825"/>
    </location>
</feature>
<evidence type="ECO:0000256" key="1">
    <source>
        <dbReference type="ARBA" id="ARBA00022723"/>
    </source>
</evidence>
<proteinExistence type="predicted"/>
<dbReference type="FunFam" id="3.30.160.60:FF:000710">
    <property type="entry name" value="Zinc finger protein 768"/>
    <property type="match status" value="1"/>
</dbReference>
<reference evidence="8" key="1">
    <citation type="submission" date="2025-08" db="UniProtKB">
        <authorList>
            <consortium name="Ensembl"/>
        </authorList>
    </citation>
    <scope>IDENTIFICATION</scope>
</reference>
<dbReference type="Pfam" id="PF00096">
    <property type="entry name" value="zf-C2H2"/>
    <property type="match status" value="1"/>
</dbReference>
<feature type="compositionally biased region" description="Polar residues" evidence="6">
    <location>
        <begin position="248"/>
        <end position="257"/>
    </location>
</feature>
<accession>A0A8D0EUI5</accession>
<feature type="compositionally biased region" description="Polar residues" evidence="6">
    <location>
        <begin position="212"/>
        <end position="226"/>
    </location>
</feature>
<dbReference type="PROSITE" id="PS50157">
    <property type="entry name" value="ZINC_FINGER_C2H2_2"/>
    <property type="match status" value="2"/>
</dbReference>
<feature type="region of interest" description="Disordered" evidence="6">
    <location>
        <begin position="269"/>
        <end position="303"/>
    </location>
</feature>
<keyword evidence="3 5" id="KW-0863">Zinc-finger</keyword>
<sequence length="1521" mass="168362">MSIWQITFEMEAQKQPGFTVALADRPVPTSSLQPAQGSSDLCQGSAVPQQEQALSQPVYLKALTIPLYQPVQAGCFQPNSQLVTGRSCVNLDSSNVPLILNPLVTSEGTDHPQSVFQKQLGQTLTLNIVSTLPVLSSPNSCVNASTGSPGKLKKAGKYICKHCGRDCLKPSVLEKHIRSHTGERPFPCTTCGIAFKTQSNLYKHRRTQTHVNNTRLPSDSDNSGILEQNERSTESITSHQDRGIEMKQVSSETSAVTDTKKLLNDLSLPATSNSSFASENQETVNQSFSSKQRTPTANKHIQLQRQQATSLEKHWDYKPFDCKLKKCESTDSGYLSRSDSTEQQLASSSPLHSLYEHSTELENETAFSSLRCTSGSSAKLDTAEKATASMLEKKRLEEHISKLISHNKSVVDDTQLDNVRPRKTVLSKQGSIDLPMPYTYKDSFHFDIRTCDVNRRKNLSLCSAKSTFAPLEKCKPMFFHSVPTQFSTTIDTVPVTRSNSLPFVEGTRMVHDKAGCSKPLSLTKQTVNTGTASLLPSNNLAANSVDFPNSHPRALVRQTAVDDLPLSNVVDHPPSSEELQGNKKLGAGEVISAKNKKHNQRKLKMFSQEKWQMYGDETFKKIYQKMKSGQNAKKIKQRGNKIADITSFTPDSKESVSSTEITEERDGRSSVSDSLSSPVTTGLNTGKSETCTNGNRILQNVSSEETAGSVTYLMETSHSVNAGAHTVMSKTSQDLSGRDTDKYTAGNSTLLAPSSCEVRLQNAQCQLNTNRRNDDRLPAQSSKWEKPNLGKESSTFESDCKSTSNNYGNHSRSKETGQHALTPPWVHCNNNREGARKAQNLPSERKKLKFEVEKTQNIVSKSCCSPSSENNAVNEAERVNCTSTQCLSTAPVKLSSKAEEQKLSTGINESTGGTDNMVYTKTIKLPTKALNYSDVNLLSHAAGISKASFVGFLGPELRGSDCNSFALHNATDKDVKTCLVKTGAKVPLFSDNAVDVSSKIHHLQSGHLTPVPQQTAFSPKYILKLPHDRRASDLSLLLRSEQKITPCTPVTDTLANPPCSSNSRSLSSHSNDVFWSPLKFEVRQKASKGELRWNVHANWKTPVFCSPVNSETTNILTTADNTFYNQNFRQQDIVRDAWKNKQNKNKLNYQRQTEEKWMSITTSSTQIPKKKICFTSMYTSGFFISADIKEERKVLHHLCSGSDSLIMTSASSKGAEPTIVGWDGGGSPCILKDISPTLQDTQHSQSSTDNPTYFCHSFGTLYCHTLTTHCKEFPVLPHNNLTCYSGSLTVPSTKSTFPSLNAEPRLTWCCLTRSLPLPAEQKGNADSAYSSMHNKNLQEIVKHSSEFSDTMRNLVIPSMWGNKNQSKTFFNLFSIENYLHQQKDTSCFTSDKALCRRKKEGKNNSGISSHTENLNHVKQKDKMDKKVGIRANVSQKVLDLHGITDKNGTQLQSNSYGRPHETATTAFKKPSVTLRSAEFKTYSATPSKTYKKRGLEMMRKQTRVEYDDTSSDDEDRLVIEI</sequence>
<feature type="compositionally biased region" description="Basic and acidic residues" evidence="6">
    <location>
        <begin position="771"/>
        <end position="789"/>
    </location>
</feature>
<evidence type="ECO:0000256" key="6">
    <source>
        <dbReference type="SAM" id="MobiDB-lite"/>
    </source>
</evidence>
<evidence type="ECO:0000256" key="2">
    <source>
        <dbReference type="ARBA" id="ARBA00022737"/>
    </source>
</evidence>
<protein>
    <submittedName>
        <fullName evidence="8">Zinc finger protein 831</fullName>
    </submittedName>
</protein>
<feature type="domain" description="C2H2-type" evidence="7">
    <location>
        <begin position="158"/>
        <end position="185"/>
    </location>
</feature>
<reference evidence="8" key="2">
    <citation type="submission" date="2025-09" db="UniProtKB">
        <authorList>
            <consortium name="Ensembl"/>
        </authorList>
    </citation>
    <scope>IDENTIFICATION</scope>
</reference>